<accession>A0ABP5ABB6</accession>
<comment type="caution">
    <text evidence="1">The sequence shown here is derived from an EMBL/GenBank/DDBJ whole genome shotgun (WGS) entry which is preliminary data.</text>
</comment>
<dbReference type="EMBL" id="BAAAMY010000002">
    <property type="protein sequence ID" value="GAA1909253.1"/>
    <property type="molecule type" value="Genomic_DNA"/>
</dbReference>
<sequence>MTDHPKIDQTIFVGDGRRLGNCVAACIATITGDPLDRVPHFIEFGIAYGDTDTTDADVSSGNNWWAMMLGYLAAKGLWPVELEQLTDADAHELVLVAGISPRGVVHQVIYRGGRLWHDPHPSRAGVLDLREVLAVRPLPGFDHAPTAPAEAARG</sequence>
<protein>
    <submittedName>
        <fullName evidence="1">Uncharacterized protein</fullName>
    </submittedName>
</protein>
<name>A0ABP5ABB6_9ACTN</name>
<gene>
    <name evidence="1" type="ORF">GCM10009737_08080</name>
</gene>
<dbReference type="RefSeq" id="WP_344004098.1">
    <property type="nucleotide sequence ID" value="NZ_BAAAMY010000002.1"/>
</dbReference>
<evidence type="ECO:0000313" key="1">
    <source>
        <dbReference type="EMBL" id="GAA1909253.1"/>
    </source>
</evidence>
<organism evidence="1 2">
    <name type="scientific">Nocardioides lentus</name>
    <dbReference type="NCBI Taxonomy" id="338077"/>
    <lineage>
        <taxon>Bacteria</taxon>
        <taxon>Bacillati</taxon>
        <taxon>Actinomycetota</taxon>
        <taxon>Actinomycetes</taxon>
        <taxon>Propionibacteriales</taxon>
        <taxon>Nocardioidaceae</taxon>
        <taxon>Nocardioides</taxon>
    </lineage>
</organism>
<reference evidence="2" key="1">
    <citation type="journal article" date="2019" name="Int. J. Syst. Evol. Microbiol.">
        <title>The Global Catalogue of Microorganisms (GCM) 10K type strain sequencing project: providing services to taxonomists for standard genome sequencing and annotation.</title>
        <authorList>
            <consortium name="The Broad Institute Genomics Platform"/>
            <consortium name="The Broad Institute Genome Sequencing Center for Infectious Disease"/>
            <person name="Wu L."/>
            <person name="Ma J."/>
        </authorList>
    </citation>
    <scope>NUCLEOTIDE SEQUENCE [LARGE SCALE GENOMIC DNA]</scope>
    <source>
        <strain evidence="2">JCM 14046</strain>
    </source>
</reference>
<evidence type="ECO:0000313" key="2">
    <source>
        <dbReference type="Proteomes" id="UP001501612"/>
    </source>
</evidence>
<dbReference type="Proteomes" id="UP001501612">
    <property type="component" value="Unassembled WGS sequence"/>
</dbReference>
<proteinExistence type="predicted"/>
<keyword evidence="2" id="KW-1185">Reference proteome</keyword>